<dbReference type="PANTHER" id="PTHR47354">
    <property type="entry name" value="NADH OXIDOREDUCTASE HCR"/>
    <property type="match status" value="1"/>
</dbReference>
<dbReference type="EMBL" id="UOFK01000121">
    <property type="protein sequence ID" value="VAW77553.1"/>
    <property type="molecule type" value="Genomic_DNA"/>
</dbReference>
<reference evidence="3" key="1">
    <citation type="submission" date="2018-06" db="EMBL/GenBank/DDBJ databases">
        <authorList>
            <person name="Zhirakovskaya E."/>
        </authorList>
    </citation>
    <scope>NUCLEOTIDE SEQUENCE</scope>
</reference>
<dbReference type="InterPro" id="IPR008333">
    <property type="entry name" value="Cbr1-like_FAD-bd_dom"/>
</dbReference>
<dbReference type="SUPFAM" id="SSF54292">
    <property type="entry name" value="2Fe-2S ferredoxin-like"/>
    <property type="match status" value="1"/>
</dbReference>
<dbReference type="Gene3D" id="2.40.30.10">
    <property type="entry name" value="Translation factors"/>
    <property type="match status" value="1"/>
</dbReference>
<dbReference type="InterPro" id="IPR001041">
    <property type="entry name" value="2Fe-2S_ferredoxin-type"/>
</dbReference>
<proteinExistence type="predicted"/>
<dbReference type="PROSITE" id="PS51384">
    <property type="entry name" value="FAD_FR"/>
    <property type="match status" value="1"/>
</dbReference>
<dbReference type="PROSITE" id="PS51085">
    <property type="entry name" value="2FE2S_FER_2"/>
    <property type="match status" value="1"/>
</dbReference>
<organism evidence="3">
    <name type="scientific">hydrothermal vent metagenome</name>
    <dbReference type="NCBI Taxonomy" id="652676"/>
    <lineage>
        <taxon>unclassified sequences</taxon>
        <taxon>metagenomes</taxon>
        <taxon>ecological metagenomes</taxon>
    </lineage>
</organism>
<feature type="domain" description="2Fe-2S ferredoxin-type" evidence="1">
    <location>
        <begin position="1"/>
        <end position="88"/>
    </location>
</feature>
<dbReference type="SUPFAM" id="SSF63380">
    <property type="entry name" value="Riboflavin synthase domain-like"/>
    <property type="match status" value="1"/>
</dbReference>
<dbReference type="InterPro" id="IPR050415">
    <property type="entry name" value="MRET"/>
</dbReference>
<evidence type="ECO:0000259" key="1">
    <source>
        <dbReference type="PROSITE" id="PS51085"/>
    </source>
</evidence>
<dbReference type="Pfam" id="PF00111">
    <property type="entry name" value="Fer2"/>
    <property type="match status" value="1"/>
</dbReference>
<sequence>MAKLDYQGKQYHSREGETVLQVFMRHAVTVPFSCGNGICHVCLQRCESGNIPAVSQKGLRQTLKQRDYFLICKCIPEGDMKITPPRDADLFNRAVVYKKELLTADVCRLLLEPATQLYYHAGQFINIRNQRGEMRSYSLASVPHEDYFLEIHVKRVADGIMTDWIFNELSENDELEFQGPEGSCFYAQGEQDQPLLLIGTGTGLS</sequence>
<evidence type="ECO:0008006" key="4">
    <source>
        <dbReference type="Google" id="ProtNLM"/>
    </source>
</evidence>
<dbReference type="GO" id="GO:0051536">
    <property type="term" value="F:iron-sulfur cluster binding"/>
    <property type="evidence" value="ECO:0007669"/>
    <property type="project" value="InterPro"/>
</dbReference>
<dbReference type="InterPro" id="IPR012675">
    <property type="entry name" value="Beta-grasp_dom_sf"/>
</dbReference>
<dbReference type="PRINTS" id="PR00410">
    <property type="entry name" value="PHEHYDRXLASE"/>
</dbReference>
<feature type="non-terminal residue" evidence="3">
    <location>
        <position position="205"/>
    </location>
</feature>
<dbReference type="PANTHER" id="PTHR47354:SF5">
    <property type="entry name" value="PROTEIN RFBI"/>
    <property type="match status" value="1"/>
</dbReference>
<protein>
    <recommendedName>
        <fullName evidence="4">2-polyprenylphenol hydroxylase and related flavodoxin oxidoreductases / CDP-6-deoxy-delta-3,4-glucoseen reductase-like</fullName>
    </recommendedName>
</protein>
<dbReference type="InterPro" id="IPR017938">
    <property type="entry name" value="Riboflavin_synthase-like_b-brl"/>
</dbReference>
<dbReference type="AlphaFoldDB" id="A0A3B0YN54"/>
<name>A0A3B0YN54_9ZZZZ</name>
<evidence type="ECO:0000259" key="2">
    <source>
        <dbReference type="PROSITE" id="PS51384"/>
    </source>
</evidence>
<gene>
    <name evidence="3" type="ORF">MNBD_GAMMA13-1995</name>
</gene>
<accession>A0A3B0YN54</accession>
<dbReference type="InterPro" id="IPR036010">
    <property type="entry name" value="2Fe-2S_ferredoxin-like_sf"/>
</dbReference>
<dbReference type="InterPro" id="IPR017927">
    <property type="entry name" value="FAD-bd_FR_type"/>
</dbReference>
<feature type="domain" description="FAD-binding FR-type" evidence="2">
    <location>
        <begin position="89"/>
        <end position="187"/>
    </location>
</feature>
<evidence type="ECO:0000313" key="3">
    <source>
        <dbReference type="EMBL" id="VAW77553.1"/>
    </source>
</evidence>
<dbReference type="CDD" id="cd00207">
    <property type="entry name" value="fer2"/>
    <property type="match status" value="1"/>
</dbReference>
<dbReference type="Pfam" id="PF00970">
    <property type="entry name" value="FAD_binding_6"/>
    <property type="match status" value="1"/>
</dbReference>
<dbReference type="Gene3D" id="3.10.20.30">
    <property type="match status" value="1"/>
</dbReference>
<dbReference type="GO" id="GO:0016491">
    <property type="term" value="F:oxidoreductase activity"/>
    <property type="evidence" value="ECO:0007669"/>
    <property type="project" value="InterPro"/>
</dbReference>